<evidence type="ECO:0000259" key="2">
    <source>
        <dbReference type="Pfam" id="PF00437"/>
    </source>
</evidence>
<dbReference type="SUPFAM" id="SSF52540">
    <property type="entry name" value="P-loop containing nucleoside triphosphate hydrolases"/>
    <property type="match status" value="1"/>
</dbReference>
<dbReference type="InterPro" id="IPR027417">
    <property type="entry name" value="P-loop_NTPase"/>
</dbReference>
<keyword evidence="3" id="KW-0614">Plasmid</keyword>
<reference evidence="3 4" key="1">
    <citation type="submission" date="2023-07" db="EMBL/GenBank/DDBJ databases">
        <title>Novel species of Thermanaerothrix with wide hydrolytic capabilities.</title>
        <authorList>
            <person name="Zayulina K.S."/>
            <person name="Podosokorskaya O.A."/>
            <person name="Elcheninov A.G."/>
        </authorList>
    </citation>
    <scope>NUCLEOTIDE SEQUENCE [LARGE SCALE GENOMIC DNA]</scope>
    <source>
        <strain evidence="3 4">4228-RoL</strain>
        <plasmid evidence="3">p4228-RoL</plasmid>
    </source>
</reference>
<dbReference type="InterPro" id="IPR001482">
    <property type="entry name" value="T2SS/T4SS_dom"/>
</dbReference>
<sequence length="486" mass="53654">MSFFNITGSTYKPLSKTVDEAELDRWWKRLVEEGQNRKIAATRTRALTPAEVEALARETFEAVRLEAERAGVKLSEDLVLRLIGELSGLGPILELVSRSGVEDIAINLGHIYVYTTSRGWEYYGPAPSGLGEAVRVMIDRAGQRPPTPDYPIADAMLQVVVPMGGGVVRKGLRINFIMPPASPYGDVITLRVSNYRTQADLERGNLAALCSNRLPPIERPAFTPKEYPRGANGLLTPEAANYLLAVMVHGGTLIISGTTGSGKTYVAQRILQEMLDFFPRGAIRLFIIEDSNEIVLNGWNGDPQTDTGNIVYTVTRPEIRGGPPPVTMYDLIRAALRSRPHGVVVGEARGAEAWELIRAAATGHGYSAFTIHATGAEHVWSRFIQVVQSHPDVQKLNDYQIAQSFAEAVTAVMHIERSPIYGQIVREIAEVSLVVERTAARPSFNPLFRFDPQSRMLVPTGNRPMRMGFQAANLGLPETYFMMVRR</sequence>
<evidence type="ECO:0000313" key="3">
    <source>
        <dbReference type="EMBL" id="MDT8899509.1"/>
    </source>
</evidence>
<proteinExistence type="inferred from homology"/>
<geneLocation type="plasmid" evidence="3">
    <name>p4228-RoL</name>
</geneLocation>
<comment type="caution">
    <text evidence="3">The sequence shown here is derived from an EMBL/GenBank/DDBJ whole genome shotgun (WGS) entry which is preliminary data.</text>
</comment>
<protein>
    <submittedName>
        <fullName evidence="3">ATPase, T2SS/T4P/T4SS family</fullName>
    </submittedName>
</protein>
<keyword evidence="4" id="KW-1185">Reference proteome</keyword>
<dbReference type="Proteomes" id="UP001254165">
    <property type="component" value="Unassembled WGS sequence"/>
</dbReference>
<evidence type="ECO:0000256" key="1">
    <source>
        <dbReference type="ARBA" id="ARBA00006611"/>
    </source>
</evidence>
<comment type="similarity">
    <text evidence="1">Belongs to the GSP E family.</text>
</comment>
<gene>
    <name evidence="3" type="ORF">QYE77_14690</name>
</gene>
<organism evidence="3 4">
    <name type="scientific">Thermanaerothrix solaris</name>
    <dbReference type="NCBI Taxonomy" id="3058434"/>
    <lineage>
        <taxon>Bacteria</taxon>
        <taxon>Bacillati</taxon>
        <taxon>Chloroflexota</taxon>
        <taxon>Anaerolineae</taxon>
        <taxon>Anaerolineales</taxon>
        <taxon>Anaerolineaceae</taxon>
        <taxon>Thermanaerothrix</taxon>
    </lineage>
</organism>
<dbReference type="PANTHER" id="PTHR30486">
    <property type="entry name" value="TWITCHING MOTILITY PROTEIN PILT"/>
    <property type="match status" value="1"/>
</dbReference>
<feature type="domain" description="Bacterial type II secretion system protein E" evidence="2">
    <location>
        <begin position="240"/>
        <end position="400"/>
    </location>
</feature>
<accession>A0ABU3NRQ7</accession>
<dbReference type="InterPro" id="IPR050921">
    <property type="entry name" value="T4SS_GSP_E_ATPase"/>
</dbReference>
<name>A0ABU3NRQ7_9CHLR</name>
<dbReference type="EMBL" id="JAUHMF010000010">
    <property type="protein sequence ID" value="MDT8899509.1"/>
    <property type="molecule type" value="Genomic_DNA"/>
</dbReference>
<evidence type="ECO:0000313" key="4">
    <source>
        <dbReference type="Proteomes" id="UP001254165"/>
    </source>
</evidence>
<dbReference type="Gene3D" id="3.30.450.380">
    <property type="match status" value="1"/>
</dbReference>
<dbReference type="Pfam" id="PF00437">
    <property type="entry name" value="T2SSE"/>
    <property type="match status" value="1"/>
</dbReference>
<dbReference type="PANTHER" id="PTHR30486:SF6">
    <property type="entry name" value="TYPE IV PILUS RETRACTATION ATPASE PILT"/>
    <property type="match status" value="1"/>
</dbReference>
<dbReference type="RefSeq" id="WP_315626292.1">
    <property type="nucleotide sequence ID" value="NZ_JAUHMF010000010.1"/>
</dbReference>
<dbReference type="Gene3D" id="3.40.50.300">
    <property type="entry name" value="P-loop containing nucleotide triphosphate hydrolases"/>
    <property type="match status" value="1"/>
</dbReference>